<dbReference type="OrthoDB" id="694444at2759"/>
<keyword evidence="2" id="KW-1185">Reference proteome</keyword>
<dbReference type="Proteomes" id="UP000095767">
    <property type="component" value="Unassembled WGS sequence"/>
</dbReference>
<evidence type="ECO:0008006" key="3">
    <source>
        <dbReference type="Google" id="ProtNLM"/>
    </source>
</evidence>
<proteinExistence type="predicted"/>
<dbReference type="EMBL" id="LWDX02043640">
    <property type="protein sequence ID" value="OEL23058.1"/>
    <property type="molecule type" value="Genomic_DNA"/>
</dbReference>
<reference evidence="1 2" key="1">
    <citation type="submission" date="2016-09" db="EMBL/GenBank/DDBJ databases">
        <title>The draft genome of Dichanthelium oligosanthes: A C3 panicoid grass species.</title>
        <authorList>
            <person name="Studer A.J."/>
            <person name="Schnable J.C."/>
            <person name="Brutnell T.P."/>
        </authorList>
    </citation>
    <scope>NUCLEOTIDE SEQUENCE [LARGE SCALE GENOMIC DNA]</scope>
    <source>
        <strain evidence="2">cv. Kellogg 1175</strain>
        <tissue evidence="1">Leaf</tissue>
    </source>
</reference>
<organism evidence="1 2">
    <name type="scientific">Dichanthelium oligosanthes</name>
    <dbReference type="NCBI Taxonomy" id="888268"/>
    <lineage>
        <taxon>Eukaryota</taxon>
        <taxon>Viridiplantae</taxon>
        <taxon>Streptophyta</taxon>
        <taxon>Embryophyta</taxon>
        <taxon>Tracheophyta</taxon>
        <taxon>Spermatophyta</taxon>
        <taxon>Magnoliopsida</taxon>
        <taxon>Liliopsida</taxon>
        <taxon>Poales</taxon>
        <taxon>Poaceae</taxon>
        <taxon>PACMAD clade</taxon>
        <taxon>Panicoideae</taxon>
        <taxon>Panicodae</taxon>
        <taxon>Paniceae</taxon>
        <taxon>Dichantheliinae</taxon>
        <taxon>Dichanthelium</taxon>
    </lineage>
</organism>
<protein>
    <recommendedName>
        <fullName evidence="3">F-box domain-containing protein</fullName>
    </recommendedName>
</protein>
<name>A0A1E5VD33_9POAL</name>
<gene>
    <name evidence="1" type="ORF">BAE44_0015923</name>
</gene>
<sequence>MSTCPPEPPAPSPVTALVLPADVLLEIVARSDARTLVRCAALCKPLRRDILSPAFLRRVTSQENSAERIVPPRLLGYLHTYAKEEEVPAALFSVVHPDPATVPCARYFSDEHLAPFISRSATNLLGRYEPIKSRGGLVVLRRRNINLRKRTERRSDMCVYNPITGERTYFSDPLDISRRSPPKMASAASSCCW</sequence>
<evidence type="ECO:0000313" key="1">
    <source>
        <dbReference type="EMBL" id="OEL23058.1"/>
    </source>
</evidence>
<dbReference type="PANTHER" id="PTHR35828:SF22">
    <property type="entry name" value="OS10G0103633 PROTEIN"/>
    <property type="match status" value="1"/>
</dbReference>
<dbReference type="AlphaFoldDB" id="A0A1E5VD33"/>
<dbReference type="InterPro" id="IPR036047">
    <property type="entry name" value="F-box-like_dom_sf"/>
</dbReference>
<dbReference type="PANTHER" id="PTHR35828">
    <property type="entry name" value="OS08G0203800 PROTEIN-RELATED"/>
    <property type="match status" value="1"/>
</dbReference>
<dbReference type="SUPFAM" id="SSF81383">
    <property type="entry name" value="F-box domain"/>
    <property type="match status" value="1"/>
</dbReference>
<comment type="caution">
    <text evidence="1">The sequence shown here is derived from an EMBL/GenBank/DDBJ whole genome shotgun (WGS) entry which is preliminary data.</text>
</comment>
<accession>A0A1E5VD33</accession>
<evidence type="ECO:0000313" key="2">
    <source>
        <dbReference type="Proteomes" id="UP000095767"/>
    </source>
</evidence>